<comment type="catalytic activity">
    <reaction evidence="6">
        <text>orotidine 5'-phosphate + diphosphate = orotate + 5-phospho-alpha-D-ribose 1-diphosphate</text>
        <dbReference type="Rhea" id="RHEA:10380"/>
        <dbReference type="ChEBI" id="CHEBI:30839"/>
        <dbReference type="ChEBI" id="CHEBI:33019"/>
        <dbReference type="ChEBI" id="CHEBI:57538"/>
        <dbReference type="ChEBI" id="CHEBI:58017"/>
        <dbReference type="EC" id="2.4.2.10"/>
    </reaction>
</comment>
<comment type="caution">
    <text evidence="6">Lacks conserved residue(s) required for the propagation of feature annotation.</text>
</comment>
<proteinExistence type="inferred from homology"/>
<dbReference type="PANTHER" id="PTHR19278">
    <property type="entry name" value="OROTATE PHOSPHORIBOSYLTRANSFERASE"/>
    <property type="match status" value="1"/>
</dbReference>
<feature type="domain" description="Phosphoribosyltransferase" evidence="7">
    <location>
        <begin position="75"/>
        <end position="158"/>
    </location>
</feature>
<comment type="pathway">
    <text evidence="1 6">Pyrimidine metabolism; UMP biosynthesis via de novo pathway; UMP from orotate: step 1/2.</text>
</comment>
<keyword evidence="3 6" id="KW-0328">Glycosyltransferase</keyword>
<keyword evidence="4 6" id="KW-0808">Transferase</keyword>
<dbReference type="HAMAP" id="MF_01208">
    <property type="entry name" value="PyrE"/>
    <property type="match status" value="1"/>
</dbReference>
<evidence type="ECO:0000313" key="9">
    <source>
        <dbReference type="Proteomes" id="UP000823612"/>
    </source>
</evidence>
<dbReference type="InterPro" id="IPR029057">
    <property type="entry name" value="PRTase-like"/>
</dbReference>
<dbReference type="Pfam" id="PF00156">
    <property type="entry name" value="Pribosyltran"/>
    <property type="match status" value="1"/>
</dbReference>
<evidence type="ECO:0000256" key="2">
    <source>
        <dbReference type="ARBA" id="ARBA00011971"/>
    </source>
</evidence>
<feature type="binding site" evidence="6">
    <location>
        <position position="135"/>
    </location>
    <ligand>
        <name>orotate</name>
        <dbReference type="ChEBI" id="CHEBI:30839"/>
    </ligand>
</feature>
<evidence type="ECO:0000313" key="8">
    <source>
        <dbReference type="EMBL" id="MBO8433319.1"/>
    </source>
</evidence>
<dbReference type="SUPFAM" id="SSF53271">
    <property type="entry name" value="PRTase-like"/>
    <property type="match status" value="1"/>
</dbReference>
<evidence type="ECO:0000256" key="1">
    <source>
        <dbReference type="ARBA" id="ARBA00004889"/>
    </source>
</evidence>
<feature type="binding site" evidence="6">
    <location>
        <position position="109"/>
    </location>
    <ligand>
        <name>5-phospho-alpha-D-ribose 1-diphosphate</name>
        <dbReference type="ChEBI" id="CHEBI:58017"/>
        <note>ligand shared between dimeric partners</note>
    </ligand>
</feature>
<dbReference type="EC" id="2.4.2.10" evidence="2 6"/>
<keyword evidence="5 6" id="KW-0665">Pyrimidine biosynthesis</keyword>
<organism evidence="8 9">
    <name type="scientific">Candidatus Pullibacteroides excrementavium</name>
    <dbReference type="NCBI Taxonomy" id="2840905"/>
    <lineage>
        <taxon>Bacteria</taxon>
        <taxon>Pseudomonadati</taxon>
        <taxon>Bacteroidota</taxon>
        <taxon>Bacteroidia</taxon>
        <taxon>Bacteroidales</taxon>
        <taxon>Candidatus Pullibacteroides</taxon>
    </lineage>
</organism>
<comment type="similarity">
    <text evidence="6">Belongs to the purine/pyrimidine phosphoribosyltransferase family. PyrE subfamily.</text>
</comment>
<dbReference type="CDD" id="cd06223">
    <property type="entry name" value="PRTases_typeI"/>
    <property type="match status" value="1"/>
</dbReference>
<dbReference type="GO" id="GO:0044205">
    <property type="term" value="P:'de novo' UMP biosynthetic process"/>
    <property type="evidence" value="ECO:0007669"/>
    <property type="project" value="UniProtKB-UniRule"/>
</dbReference>
<dbReference type="GO" id="GO:0000287">
    <property type="term" value="F:magnesium ion binding"/>
    <property type="evidence" value="ECO:0007669"/>
    <property type="project" value="UniProtKB-UniRule"/>
</dbReference>
<feature type="binding site" description="in other chain" evidence="6">
    <location>
        <begin position="131"/>
        <end position="139"/>
    </location>
    <ligand>
        <name>5-phospho-alpha-D-ribose 1-diphosphate</name>
        <dbReference type="ChEBI" id="CHEBI:58017"/>
        <note>ligand shared between dimeric partners</note>
    </ligand>
</feature>
<dbReference type="GO" id="GO:0019856">
    <property type="term" value="P:pyrimidine nucleobase biosynthetic process"/>
    <property type="evidence" value="ECO:0007669"/>
    <property type="project" value="TreeGrafter"/>
</dbReference>
<dbReference type="GO" id="GO:0004588">
    <property type="term" value="F:orotate phosphoribosyltransferase activity"/>
    <property type="evidence" value="ECO:0007669"/>
    <property type="project" value="UniProtKB-UniRule"/>
</dbReference>
<reference evidence="8" key="2">
    <citation type="journal article" date="2021" name="PeerJ">
        <title>Extensive microbial diversity within the chicken gut microbiome revealed by metagenomics and culture.</title>
        <authorList>
            <person name="Gilroy R."/>
            <person name="Ravi A."/>
            <person name="Getino M."/>
            <person name="Pursley I."/>
            <person name="Horton D.L."/>
            <person name="Alikhan N.F."/>
            <person name="Baker D."/>
            <person name="Gharbi K."/>
            <person name="Hall N."/>
            <person name="Watson M."/>
            <person name="Adriaenssens E.M."/>
            <person name="Foster-Nyarko E."/>
            <person name="Jarju S."/>
            <person name="Secka A."/>
            <person name="Antonio M."/>
            <person name="Oren A."/>
            <person name="Chaudhuri R.R."/>
            <person name="La Ragione R."/>
            <person name="Hildebrand F."/>
            <person name="Pallen M.J."/>
        </authorList>
    </citation>
    <scope>NUCLEOTIDE SEQUENCE</scope>
    <source>
        <strain evidence="8">2889</strain>
    </source>
</reference>
<dbReference type="PANTHER" id="PTHR19278:SF9">
    <property type="entry name" value="URIDINE 5'-MONOPHOSPHATE SYNTHASE"/>
    <property type="match status" value="1"/>
</dbReference>
<evidence type="ECO:0000259" key="7">
    <source>
        <dbReference type="Pfam" id="PF00156"/>
    </source>
</evidence>
<dbReference type="Proteomes" id="UP000823612">
    <property type="component" value="Unassembled WGS sequence"/>
</dbReference>
<comment type="subunit">
    <text evidence="6">Homodimer.</text>
</comment>
<evidence type="ECO:0000256" key="4">
    <source>
        <dbReference type="ARBA" id="ARBA00022679"/>
    </source>
</evidence>
<comment type="caution">
    <text evidence="8">The sequence shown here is derived from an EMBL/GenBank/DDBJ whole genome shotgun (WGS) entry which is preliminary data.</text>
</comment>
<name>A0A9D9DXT8_9BACT</name>
<comment type="cofactor">
    <cofactor evidence="6">
        <name>Mg(2+)</name>
        <dbReference type="ChEBI" id="CHEBI:18420"/>
    </cofactor>
</comment>
<dbReference type="EMBL" id="JADIMZ010000127">
    <property type="protein sequence ID" value="MBO8433319.1"/>
    <property type="molecule type" value="Genomic_DNA"/>
</dbReference>
<feature type="binding site" evidence="6">
    <location>
        <position position="105"/>
    </location>
    <ligand>
        <name>5-phospho-alpha-D-ribose 1-diphosphate</name>
        <dbReference type="ChEBI" id="CHEBI:58017"/>
        <note>ligand shared between dimeric partners</note>
    </ligand>
</feature>
<evidence type="ECO:0000256" key="3">
    <source>
        <dbReference type="ARBA" id="ARBA00022676"/>
    </source>
</evidence>
<comment type="function">
    <text evidence="6">Catalyzes the transfer of a ribosyl phosphate group from 5-phosphoribose 1-diphosphate to orotate, leading to the formation of orotidine monophosphate (OMP).</text>
</comment>
<gene>
    <name evidence="6" type="primary">pyrE</name>
    <name evidence="8" type="ORF">IAB08_08535</name>
</gene>
<accession>A0A9D9DXT8</accession>
<dbReference type="InterPro" id="IPR004467">
    <property type="entry name" value="Or_phspho_trans_dom"/>
</dbReference>
<dbReference type="Gene3D" id="3.40.50.2020">
    <property type="match status" value="1"/>
</dbReference>
<feature type="binding site" evidence="6">
    <location>
        <position position="111"/>
    </location>
    <ligand>
        <name>5-phospho-alpha-D-ribose 1-diphosphate</name>
        <dbReference type="ChEBI" id="CHEBI:58017"/>
        <note>ligand shared between dimeric partners</note>
    </ligand>
</feature>
<evidence type="ECO:0000256" key="5">
    <source>
        <dbReference type="ARBA" id="ARBA00022975"/>
    </source>
</evidence>
<dbReference type="AlphaFoldDB" id="A0A9D9DXT8"/>
<evidence type="ECO:0000256" key="6">
    <source>
        <dbReference type="HAMAP-Rule" id="MF_01208"/>
    </source>
</evidence>
<reference evidence="8" key="1">
    <citation type="submission" date="2020-10" db="EMBL/GenBank/DDBJ databases">
        <authorList>
            <person name="Gilroy R."/>
        </authorList>
    </citation>
    <scope>NUCLEOTIDE SEQUENCE</scope>
    <source>
        <strain evidence="8">2889</strain>
    </source>
</reference>
<protein>
    <recommendedName>
        <fullName evidence="2 6">Orotate phosphoribosyltransferase</fullName>
        <shortName evidence="6">OPRT</shortName>
        <shortName evidence="6">OPRTase</shortName>
        <ecNumber evidence="2 6">2.4.2.10</ecNumber>
    </recommendedName>
</protein>
<dbReference type="InterPro" id="IPR023031">
    <property type="entry name" value="OPRT"/>
</dbReference>
<dbReference type="NCBIfam" id="TIGR00336">
    <property type="entry name" value="pyrE"/>
    <property type="match status" value="1"/>
</dbReference>
<dbReference type="InterPro" id="IPR000836">
    <property type="entry name" value="PRTase_dom"/>
</dbReference>
<sequence>MVSLANAARHEASLEMAKFLLQIRAVKLNNKEPFTWASGRKSPIYCDNRVTLSYPHVRNFIRQEFVNLIEEHIGPVDAVAGVATGGIPQGALVAQELGLPFVYVRSEAKNHGMGNQIEGVIESGKTVVVVEDLVSTGKSSLLAVDALRAHGCVVKGMVAVFTYGLDVAAKNFEQAKMPLYTLTNYDDLIECAVNLDMLNRSELDSLREWRQNPEKWSEDHMGAC</sequence>
<keyword evidence="6" id="KW-0460">Magnesium</keyword>